<dbReference type="Pfam" id="PF25465">
    <property type="entry name" value="Beta-prop_At4g14310"/>
    <property type="match status" value="1"/>
</dbReference>
<evidence type="ECO:0000259" key="2">
    <source>
        <dbReference type="Pfam" id="PF25465"/>
    </source>
</evidence>
<keyword evidence="4" id="KW-1185">Reference proteome</keyword>
<dbReference type="SUPFAM" id="SSF50978">
    <property type="entry name" value="WD40 repeat-like"/>
    <property type="match status" value="1"/>
</dbReference>
<reference evidence="3" key="1">
    <citation type="submission" date="2022-05" db="EMBL/GenBank/DDBJ databases">
        <title>The Musa troglodytarum L. genome provides insights into the mechanism of non-climacteric behaviour and enrichment of carotenoids.</title>
        <authorList>
            <person name="Wang J."/>
        </authorList>
    </citation>
    <scope>NUCLEOTIDE SEQUENCE</scope>
    <source>
        <tissue evidence="3">Leaf</tissue>
    </source>
</reference>
<dbReference type="PANTHER" id="PTHR35492:SF1">
    <property type="entry name" value="TRANSDUCIN_WD40 REPEAT-LIKE SUPERFAMILY PROTEIN"/>
    <property type="match status" value="1"/>
</dbReference>
<dbReference type="PANTHER" id="PTHR35492">
    <property type="entry name" value="TRANSDUCIN/WD40 REPEAT-LIKE SUPERFAMILY PROTEIN"/>
    <property type="match status" value="1"/>
</dbReference>
<feature type="region of interest" description="Disordered" evidence="1">
    <location>
        <begin position="494"/>
        <end position="517"/>
    </location>
</feature>
<protein>
    <recommendedName>
        <fullName evidence="2">At4g14310 8-bladed propeller domain-containing protein</fullName>
    </recommendedName>
</protein>
<dbReference type="OrthoDB" id="1907242at2759"/>
<dbReference type="InterPro" id="IPR045289">
    <property type="entry name" value="At4g14310-like"/>
</dbReference>
<gene>
    <name evidence="3" type="ORF">MUK42_09053</name>
</gene>
<accession>A0A9E7EA38</accession>
<feature type="compositionally biased region" description="Basic and acidic residues" evidence="1">
    <location>
        <begin position="295"/>
        <end position="307"/>
    </location>
</feature>
<feature type="domain" description="At4g14310 8-bladed propeller" evidence="2">
    <location>
        <begin position="767"/>
        <end position="1047"/>
    </location>
</feature>
<proteinExistence type="predicted"/>
<feature type="region of interest" description="Disordered" evidence="1">
    <location>
        <begin position="192"/>
        <end position="236"/>
    </location>
</feature>
<dbReference type="Proteomes" id="UP001055439">
    <property type="component" value="Chromosome 1"/>
</dbReference>
<feature type="region of interest" description="Disordered" evidence="1">
    <location>
        <begin position="1"/>
        <end position="64"/>
    </location>
</feature>
<dbReference type="AlphaFoldDB" id="A0A9E7EA38"/>
<evidence type="ECO:0000256" key="1">
    <source>
        <dbReference type="SAM" id="MobiDB-lite"/>
    </source>
</evidence>
<dbReference type="InterPro" id="IPR057442">
    <property type="entry name" value="Beta-prop_At4g14310"/>
</dbReference>
<sequence>MSSRVKDRGGGGVKILASRPQKFPIDSTPNDKGPAAGRRRTPVAAGKENSRTLSGRKVSAARLNPLPKLVEKQAAAAGVRWSTSSFPRGKTLNPSDISGIFNDLRSDRRLPRVSASDLTGKALGRDLEAEAAGRKSFGEIRASAVCRQGEIFDSNLRKTDERLAARIRVSVQQNPKPNGFIAMQAAKKAAKISDATSQKLGGRTGTSSTSEKRSRKESVTSKLLLAEDDDGYQGSTAEHENKALLLVDEPGIICSTESIAIESNKHELFVVSSSISHVPDQSNLKDRSCATSDSKTQDGSDKDVTHVSSDKKKDCLVLQSEASRKLSSGVKNGPSDKGCIDSLPKLEAVQKPSAFITAFEKVNDDLNGAPVVNKYPSKLHEKLALLEGKVQKIASEIKRTKEMLDSNNPDESKLILSDIQSKISGIEKAVGHPIDGAVSQFDTSKIIAVDCQGTKIVVSGQCEEASVPGNSVNGLNHEELEARFFPHHKLLRNRRSSSAAGGHRSNTRGNPDIEGGSLSPVDENPIALEFLASLDLVEGELNKHVPILESEHVATRGLGDERGSSAAQCVSRKMVHEHCKGEIELIANEKLEEFDDQEMKPALILHVDNEEPSVKQLCEIGQKPSTGGWFVSEEAVLLAHDDGSCSYYDIANHEDIPIMQAMGNINRLMFKAEYKPPAGVSNILWGDCWLIRAPCTDGCTGKYVVAAPAGNSLESGFCSWDFYTRDVRAFSLGDVATSSSSHSSSMMVLGPSHTVLRSSSSPIQTVGRQQWWYKPCGPLLICTGIGQKLVSAYDIRDGDLVMKWEVNSPVMGMEYSSPLQWRSRGKVIVAGTEAISLWDVNSVNPQPLLSVACAGKKVYSLHVNNTDAELGGGVRQRVSLSEVEGNDGVFCMQESINVLDFRLPAGVGLRISRHGGIGHSIYSRGDSIFIGSTEGRLPIKGSPQSRVQHYSLRKGKLVTTYELPELNTRFHHSYITQVWGSSDIVMGICEMGLFVFDASQDVRSQASCFDGGNTVGVKETIGPDDLYRPTFDYSGSRVLVISRDRPASWRYLL</sequence>
<dbReference type="EMBL" id="CP097502">
    <property type="protein sequence ID" value="URD73360.1"/>
    <property type="molecule type" value="Genomic_DNA"/>
</dbReference>
<dbReference type="InterPro" id="IPR036322">
    <property type="entry name" value="WD40_repeat_dom_sf"/>
</dbReference>
<organism evidence="3 4">
    <name type="scientific">Musa troglodytarum</name>
    <name type="common">fe'i banana</name>
    <dbReference type="NCBI Taxonomy" id="320322"/>
    <lineage>
        <taxon>Eukaryota</taxon>
        <taxon>Viridiplantae</taxon>
        <taxon>Streptophyta</taxon>
        <taxon>Embryophyta</taxon>
        <taxon>Tracheophyta</taxon>
        <taxon>Spermatophyta</taxon>
        <taxon>Magnoliopsida</taxon>
        <taxon>Liliopsida</taxon>
        <taxon>Zingiberales</taxon>
        <taxon>Musaceae</taxon>
        <taxon>Musa</taxon>
    </lineage>
</organism>
<feature type="compositionally biased region" description="Basic and acidic residues" evidence="1">
    <location>
        <begin position="210"/>
        <end position="219"/>
    </location>
</feature>
<evidence type="ECO:0000313" key="4">
    <source>
        <dbReference type="Proteomes" id="UP001055439"/>
    </source>
</evidence>
<evidence type="ECO:0000313" key="3">
    <source>
        <dbReference type="EMBL" id="URD73360.1"/>
    </source>
</evidence>
<feature type="region of interest" description="Disordered" evidence="1">
    <location>
        <begin position="279"/>
        <end position="307"/>
    </location>
</feature>
<name>A0A9E7EA38_9LILI</name>